<sequence length="640" mass="71045">MRKLGVLRLHCRPSRHPCCRASQLEVRYQRPWRDPGKTVSSLLERKQANPTWRPARRQGSTGASGTNLAPGDLRSCGKPAWRQRDLTLSRSGLEAQASLAQCTDWRQRRRPGGSATCRPVGFSLSASRSPTSAGTEDAGPGVSWPAAPTGASGDAGLAWPRHRPQAPGPTAAARASQRPAGTRPGAGTGLSARPVGSGLATACPGTVRRRPGAAAPAWRRRHFPPRGRPGAAAPTWRRLPSPSELAWLKENDDSDSCTDEPTKPEHAENDIPSHQTDSDQLKIPAEEDEHVVNMDLLTAGCDDDEEGVQKMFLYEVGFGLKQFSSRSGLSVLQPHRVAFLATAKRVAHELGVRLGQEVRFQNDFSLSHYSVIILDEGHERSLNTDILIGMLTRVMKIRQEYFKDHPLKLILMSATLRVEDFVSEKRLFPKPPLVIEVPTRQYSVTIHFSKKTHEKVGYINEAYKKVMSIHKKLPQGGILVFVTGQIDFDKLCWKLRNSSKKLVVQAARRDVDDDFFGGVDMNEIAEAFNDDFNTQNYRFDSHGEDPYENDGDFDKDMYESDEESDWETVEEDGFTNSLVEDEKLDALLASFKALADKKGSESTELTKCNEAEDQEERKPFTRGKLCVLPLYAMLSSAAQL</sequence>
<gene>
    <name evidence="9" type="ORF">Bca52824_016073</name>
</gene>
<dbReference type="InterPro" id="IPR014001">
    <property type="entry name" value="Helicase_ATP-bd"/>
</dbReference>
<comment type="catalytic activity">
    <reaction evidence="6">
        <text>ATP + H2O = ADP + phosphate + H(+)</text>
        <dbReference type="Rhea" id="RHEA:13065"/>
        <dbReference type="ChEBI" id="CHEBI:15377"/>
        <dbReference type="ChEBI" id="CHEBI:15378"/>
        <dbReference type="ChEBI" id="CHEBI:30616"/>
        <dbReference type="ChEBI" id="CHEBI:43474"/>
        <dbReference type="ChEBI" id="CHEBI:456216"/>
        <dbReference type="EC" id="3.6.4.13"/>
    </reaction>
</comment>
<protein>
    <recommendedName>
        <fullName evidence="1">RNA helicase</fullName>
        <ecNumber evidence="1">3.6.4.13</ecNumber>
    </recommendedName>
</protein>
<dbReference type="GO" id="GO:0003724">
    <property type="term" value="F:RNA helicase activity"/>
    <property type="evidence" value="ECO:0007669"/>
    <property type="project" value="UniProtKB-EC"/>
</dbReference>
<feature type="domain" description="Helicase ATP-binding" evidence="8">
    <location>
        <begin position="353"/>
        <end position="434"/>
    </location>
</feature>
<comment type="caution">
    <text evidence="9">The sequence shown here is derived from an EMBL/GenBank/DDBJ whole genome shotgun (WGS) entry which is preliminary data.</text>
</comment>
<keyword evidence="4" id="KW-0347">Helicase</keyword>
<feature type="compositionally biased region" description="Basic and acidic residues" evidence="7">
    <location>
        <begin position="260"/>
        <end position="280"/>
    </location>
</feature>
<evidence type="ECO:0000256" key="1">
    <source>
        <dbReference type="ARBA" id="ARBA00012552"/>
    </source>
</evidence>
<feature type="region of interest" description="Disordered" evidence="7">
    <location>
        <begin position="104"/>
        <end position="280"/>
    </location>
</feature>
<organism evidence="9 10">
    <name type="scientific">Brassica carinata</name>
    <name type="common">Ethiopian mustard</name>
    <name type="synonym">Abyssinian cabbage</name>
    <dbReference type="NCBI Taxonomy" id="52824"/>
    <lineage>
        <taxon>Eukaryota</taxon>
        <taxon>Viridiplantae</taxon>
        <taxon>Streptophyta</taxon>
        <taxon>Embryophyta</taxon>
        <taxon>Tracheophyta</taxon>
        <taxon>Spermatophyta</taxon>
        <taxon>Magnoliopsida</taxon>
        <taxon>eudicotyledons</taxon>
        <taxon>Gunneridae</taxon>
        <taxon>Pentapetalae</taxon>
        <taxon>rosids</taxon>
        <taxon>malvids</taxon>
        <taxon>Brassicales</taxon>
        <taxon>Brassicaceae</taxon>
        <taxon>Brassiceae</taxon>
        <taxon>Brassica</taxon>
    </lineage>
</organism>
<dbReference type="EMBL" id="JAAMPC010000003">
    <property type="protein sequence ID" value="KAG2322860.1"/>
    <property type="molecule type" value="Genomic_DNA"/>
</dbReference>
<dbReference type="GO" id="GO:0003723">
    <property type="term" value="F:RNA binding"/>
    <property type="evidence" value="ECO:0007669"/>
    <property type="project" value="TreeGrafter"/>
</dbReference>
<keyword evidence="10" id="KW-1185">Reference proteome</keyword>
<dbReference type="Gene3D" id="3.40.50.300">
    <property type="entry name" value="P-loop containing nucleotide triphosphate hydrolases"/>
    <property type="match status" value="3"/>
</dbReference>
<dbReference type="SUPFAM" id="SSF52540">
    <property type="entry name" value="P-loop containing nucleoside triphosphate hydrolases"/>
    <property type="match status" value="1"/>
</dbReference>
<evidence type="ECO:0000256" key="4">
    <source>
        <dbReference type="ARBA" id="ARBA00022806"/>
    </source>
</evidence>
<keyword evidence="2" id="KW-0547">Nucleotide-binding</keyword>
<evidence type="ECO:0000256" key="5">
    <source>
        <dbReference type="ARBA" id="ARBA00022840"/>
    </source>
</evidence>
<keyword evidence="3" id="KW-0378">Hydrolase</keyword>
<dbReference type="GO" id="GO:0000462">
    <property type="term" value="P:maturation of SSU-rRNA from tricistronic rRNA transcript (SSU-rRNA, 5.8S rRNA, LSU-rRNA)"/>
    <property type="evidence" value="ECO:0007669"/>
    <property type="project" value="TreeGrafter"/>
</dbReference>
<dbReference type="PANTHER" id="PTHR18934:SF99">
    <property type="entry name" value="ATP-DEPENDENT RNA HELICASE DHX37-RELATED"/>
    <property type="match status" value="1"/>
</dbReference>
<feature type="compositionally biased region" description="Low complexity" evidence="7">
    <location>
        <begin position="228"/>
        <end position="238"/>
    </location>
</feature>
<dbReference type="PROSITE" id="PS51192">
    <property type="entry name" value="HELICASE_ATP_BIND_1"/>
    <property type="match status" value="1"/>
</dbReference>
<keyword evidence="5" id="KW-0067">ATP-binding</keyword>
<dbReference type="EC" id="3.6.4.13" evidence="1"/>
<dbReference type="Proteomes" id="UP000886595">
    <property type="component" value="Unassembled WGS sequence"/>
</dbReference>
<evidence type="ECO:0000259" key="8">
    <source>
        <dbReference type="PROSITE" id="PS51192"/>
    </source>
</evidence>
<feature type="compositionally biased region" description="Polar residues" evidence="7">
    <location>
        <begin position="124"/>
        <end position="134"/>
    </location>
</feature>
<feature type="compositionally biased region" description="Polar residues" evidence="7">
    <location>
        <begin position="58"/>
        <end position="67"/>
    </location>
</feature>
<feature type="region of interest" description="Disordered" evidence="7">
    <location>
        <begin position="597"/>
        <end position="618"/>
    </location>
</feature>
<evidence type="ECO:0000256" key="2">
    <source>
        <dbReference type="ARBA" id="ARBA00022741"/>
    </source>
</evidence>
<dbReference type="GO" id="GO:0005730">
    <property type="term" value="C:nucleolus"/>
    <property type="evidence" value="ECO:0007669"/>
    <property type="project" value="TreeGrafter"/>
</dbReference>
<feature type="region of interest" description="Disordered" evidence="7">
    <location>
        <begin position="539"/>
        <end position="566"/>
    </location>
</feature>
<accession>A0A8X7W5R6</accession>
<reference evidence="9 10" key="1">
    <citation type="submission" date="2020-02" db="EMBL/GenBank/DDBJ databases">
        <authorList>
            <person name="Ma Q."/>
            <person name="Huang Y."/>
            <person name="Song X."/>
            <person name="Pei D."/>
        </authorList>
    </citation>
    <scope>NUCLEOTIDE SEQUENCE [LARGE SCALE GENOMIC DNA]</scope>
    <source>
        <strain evidence="9">Sxm20200214</strain>
        <tissue evidence="9">Leaf</tissue>
    </source>
</reference>
<evidence type="ECO:0000313" key="9">
    <source>
        <dbReference type="EMBL" id="KAG2322860.1"/>
    </source>
</evidence>
<evidence type="ECO:0000256" key="7">
    <source>
        <dbReference type="SAM" id="MobiDB-lite"/>
    </source>
</evidence>
<dbReference type="GO" id="GO:0016787">
    <property type="term" value="F:hydrolase activity"/>
    <property type="evidence" value="ECO:0007669"/>
    <property type="project" value="UniProtKB-KW"/>
</dbReference>
<dbReference type="GO" id="GO:0005524">
    <property type="term" value="F:ATP binding"/>
    <property type="evidence" value="ECO:0007669"/>
    <property type="project" value="UniProtKB-KW"/>
</dbReference>
<dbReference type="InterPro" id="IPR027417">
    <property type="entry name" value="P-loop_NTPase"/>
</dbReference>
<evidence type="ECO:0000256" key="6">
    <source>
        <dbReference type="ARBA" id="ARBA00047984"/>
    </source>
</evidence>
<feature type="compositionally biased region" description="Basic and acidic residues" evidence="7">
    <location>
        <begin position="607"/>
        <end position="618"/>
    </location>
</feature>
<evidence type="ECO:0000256" key="3">
    <source>
        <dbReference type="ARBA" id="ARBA00022801"/>
    </source>
</evidence>
<name>A0A8X7W5R6_BRACI</name>
<dbReference type="PANTHER" id="PTHR18934">
    <property type="entry name" value="ATP-DEPENDENT RNA HELICASE"/>
    <property type="match status" value="1"/>
</dbReference>
<feature type="region of interest" description="Disordered" evidence="7">
    <location>
        <begin position="35"/>
        <end position="78"/>
    </location>
</feature>
<dbReference type="AlphaFoldDB" id="A0A8X7W5R6"/>
<dbReference type="OrthoDB" id="10253254at2759"/>
<evidence type="ECO:0000313" key="10">
    <source>
        <dbReference type="Proteomes" id="UP000886595"/>
    </source>
</evidence>
<proteinExistence type="predicted"/>